<dbReference type="GO" id="GO:0003677">
    <property type="term" value="F:DNA binding"/>
    <property type="evidence" value="ECO:0007669"/>
    <property type="project" value="UniProtKB-KW"/>
</dbReference>
<dbReference type="GO" id="GO:0003700">
    <property type="term" value="F:DNA-binding transcription factor activity"/>
    <property type="evidence" value="ECO:0007669"/>
    <property type="project" value="InterPro"/>
</dbReference>
<evidence type="ECO:0000256" key="6">
    <source>
        <dbReference type="ARBA" id="ARBA00023015"/>
    </source>
</evidence>
<dbReference type="Gene3D" id="3.40.50.2300">
    <property type="match status" value="1"/>
</dbReference>
<evidence type="ECO:0000256" key="8">
    <source>
        <dbReference type="ARBA" id="ARBA00023159"/>
    </source>
</evidence>
<dbReference type="InterPro" id="IPR009057">
    <property type="entry name" value="Homeodomain-like_sf"/>
</dbReference>
<keyword evidence="3 11" id="KW-0597">Phosphoprotein</keyword>
<dbReference type="Gene3D" id="1.10.10.60">
    <property type="entry name" value="Homeodomain-like"/>
    <property type="match status" value="1"/>
</dbReference>
<comment type="subcellular location">
    <subcellularLocation>
        <location evidence="1">Nucleus</location>
    </subcellularLocation>
</comment>
<feature type="region of interest" description="Disordered" evidence="12">
    <location>
        <begin position="166"/>
        <end position="214"/>
    </location>
</feature>
<dbReference type="InterPro" id="IPR006447">
    <property type="entry name" value="Myb_dom_plants"/>
</dbReference>
<evidence type="ECO:0000256" key="4">
    <source>
        <dbReference type="ARBA" id="ARBA00022864"/>
    </source>
</evidence>
<evidence type="ECO:0000256" key="3">
    <source>
        <dbReference type="ARBA" id="ARBA00022553"/>
    </source>
</evidence>
<keyword evidence="16" id="KW-1185">Reference proteome</keyword>
<dbReference type="GO" id="GO:0005634">
    <property type="term" value="C:nucleus"/>
    <property type="evidence" value="ECO:0007669"/>
    <property type="project" value="UniProtKB-SubCell"/>
</dbReference>
<accession>A0AAQ3TJE5</accession>
<keyword evidence="9" id="KW-0804">Transcription</keyword>
<feature type="compositionally biased region" description="Polar residues" evidence="12">
    <location>
        <begin position="166"/>
        <end position="180"/>
    </location>
</feature>
<evidence type="ECO:0000256" key="2">
    <source>
        <dbReference type="ARBA" id="ARBA00006015"/>
    </source>
</evidence>
<keyword evidence="5" id="KW-0902">Two-component regulatory system</keyword>
<feature type="domain" description="Response regulatory" evidence="13">
    <location>
        <begin position="22"/>
        <end position="137"/>
    </location>
</feature>
<keyword evidence="4" id="KW-0932">Cytokinin signaling pathway</keyword>
<proteinExistence type="inferred from homology"/>
<evidence type="ECO:0000256" key="10">
    <source>
        <dbReference type="ARBA" id="ARBA00023242"/>
    </source>
</evidence>
<dbReference type="SUPFAM" id="SSF52172">
    <property type="entry name" value="CheY-like"/>
    <property type="match status" value="1"/>
</dbReference>
<dbReference type="InterPro" id="IPR017930">
    <property type="entry name" value="Myb_dom"/>
</dbReference>
<reference evidence="15 16" key="1">
    <citation type="submission" date="2024-02" db="EMBL/GenBank/DDBJ databases">
        <title>High-quality chromosome-scale genome assembly of Pensacola bahiagrass (Paspalum notatum Flugge var. saurae).</title>
        <authorList>
            <person name="Vega J.M."/>
            <person name="Podio M."/>
            <person name="Orjuela J."/>
            <person name="Siena L.A."/>
            <person name="Pessino S.C."/>
            <person name="Combes M.C."/>
            <person name="Mariac C."/>
            <person name="Albertini E."/>
            <person name="Pupilli F."/>
            <person name="Ortiz J.P.A."/>
            <person name="Leblanc O."/>
        </authorList>
    </citation>
    <scope>NUCLEOTIDE SEQUENCE [LARGE SCALE GENOMIC DNA]</scope>
    <source>
        <strain evidence="15">R1</strain>
        <tissue evidence="15">Leaf</tissue>
    </source>
</reference>
<dbReference type="FunFam" id="1.10.10.60:FF:000007">
    <property type="entry name" value="Two-component response regulator"/>
    <property type="match status" value="1"/>
</dbReference>
<evidence type="ECO:0000256" key="5">
    <source>
        <dbReference type="ARBA" id="ARBA00023012"/>
    </source>
</evidence>
<evidence type="ECO:0000256" key="12">
    <source>
        <dbReference type="SAM" id="MobiDB-lite"/>
    </source>
</evidence>
<keyword evidence="10" id="KW-0539">Nucleus</keyword>
<dbReference type="PIRSF" id="PIRSF036392">
    <property type="entry name" value="RR_ARR_type-B"/>
    <property type="match status" value="1"/>
</dbReference>
<gene>
    <name evidence="15" type="ORF">U9M48_021623</name>
</gene>
<protein>
    <recommendedName>
        <fullName evidence="17">Two-component response regulator</fullName>
    </recommendedName>
</protein>
<evidence type="ECO:0000313" key="15">
    <source>
        <dbReference type="EMBL" id="WVZ73297.1"/>
    </source>
</evidence>
<dbReference type="CDD" id="cd17584">
    <property type="entry name" value="REC_typeB_ARR-like"/>
    <property type="match status" value="1"/>
</dbReference>
<evidence type="ECO:0000256" key="1">
    <source>
        <dbReference type="ARBA" id="ARBA00004123"/>
    </source>
</evidence>
<feature type="domain" description="HTH myb-type" evidence="14">
    <location>
        <begin position="209"/>
        <end position="269"/>
    </location>
</feature>
<dbReference type="InterPro" id="IPR001789">
    <property type="entry name" value="Sig_transdc_resp-reg_receiver"/>
</dbReference>
<evidence type="ECO:0000256" key="9">
    <source>
        <dbReference type="ARBA" id="ARBA00023163"/>
    </source>
</evidence>
<dbReference type="SUPFAM" id="SSF46689">
    <property type="entry name" value="Homeodomain-like"/>
    <property type="match status" value="1"/>
</dbReference>
<sequence length="699" mass="75881">MRSDGRNGGVGRTRNQFPVGMRVLAVDDDPVCLKVLETLLRRCQYHVTTTNQAVVALTMLRENRDLFDLVISDVHMPDMDGFKLLELVGLEMDLPVIMLSVNGETKTVMKGITHGACDYLLKPVRLEELRNIWQHVVRRKFSNRERANIDGLEECHRPSNADFDNVHSQITCGSPDQSGRPSKKRKEYHSEEEDEGDDSNGQENEDPSAPKKPRVVWSTELHRKFVAAVNQLGIDKAVPKRILELMNVEKLTRENVASHLQARHLPHFVQFIPALAILRTDMFSTKYRLYLKRLSHQASIVAALGGSDPFMHMGTFEGLQGYQAFTSSSGLSSFSPQGLLNRNNPTSFVLQGMAASRPIQIATGNSTISHSIGDANKYHLSLPGNSRQQGSVAQGLTASVGQVQLSQKWIHEETDDLSSILSVNGLANGMPGTLQNVTNSPLLQQDLVECRQAKVVIQPSSPTSSDRLEGTVGVSSSLMDSHASQQSRLPLSAFSTSALPIDGSFGNKSIAELGVKPSGGTNICASSDLRVARDNKVGASSFGSGILVSPETAPNQKYLSFGGGSNLRQNMDGGNPDRLLDSKLVWSSLPISQPPSLIGSHHLMSQRPNNGSLGARLIGQVTPSDSTAAPQTKVDMFIPGEMLTPKNASDLSFPKVQTEFSSSSCSFDGLLNSIIKVEKDDASFSDGLGCDFYSLGACI</sequence>
<dbReference type="NCBIfam" id="TIGR01557">
    <property type="entry name" value="myb_SHAQKYF"/>
    <property type="match status" value="1"/>
</dbReference>
<keyword evidence="7" id="KW-0238">DNA-binding</keyword>
<dbReference type="SMART" id="SM00448">
    <property type="entry name" value="REC"/>
    <property type="match status" value="1"/>
</dbReference>
<evidence type="ECO:0000313" key="16">
    <source>
        <dbReference type="Proteomes" id="UP001341281"/>
    </source>
</evidence>
<evidence type="ECO:0000259" key="14">
    <source>
        <dbReference type="PROSITE" id="PS51294"/>
    </source>
</evidence>
<dbReference type="GO" id="GO:0000160">
    <property type="term" value="P:phosphorelay signal transduction system"/>
    <property type="evidence" value="ECO:0007669"/>
    <property type="project" value="UniProtKB-KW"/>
</dbReference>
<dbReference type="Proteomes" id="UP001341281">
    <property type="component" value="Chromosome 05"/>
</dbReference>
<dbReference type="EMBL" id="CP144749">
    <property type="protein sequence ID" value="WVZ73297.1"/>
    <property type="molecule type" value="Genomic_DNA"/>
</dbReference>
<dbReference type="PROSITE" id="PS50110">
    <property type="entry name" value="RESPONSE_REGULATORY"/>
    <property type="match status" value="1"/>
</dbReference>
<dbReference type="PROSITE" id="PS51294">
    <property type="entry name" value="HTH_MYB"/>
    <property type="match status" value="1"/>
</dbReference>
<evidence type="ECO:0008006" key="17">
    <source>
        <dbReference type="Google" id="ProtNLM"/>
    </source>
</evidence>
<dbReference type="InterPro" id="IPR011006">
    <property type="entry name" value="CheY-like_superfamily"/>
</dbReference>
<dbReference type="Pfam" id="PF00249">
    <property type="entry name" value="Myb_DNA-binding"/>
    <property type="match status" value="1"/>
</dbReference>
<dbReference type="FunFam" id="3.40.50.2300:FF:000132">
    <property type="entry name" value="Two-component response regulator"/>
    <property type="match status" value="1"/>
</dbReference>
<dbReference type="GO" id="GO:0009736">
    <property type="term" value="P:cytokinin-activated signaling pathway"/>
    <property type="evidence" value="ECO:0007669"/>
    <property type="project" value="UniProtKB-KW"/>
</dbReference>
<dbReference type="InterPro" id="IPR045279">
    <property type="entry name" value="ARR-like"/>
</dbReference>
<dbReference type="Pfam" id="PF00072">
    <property type="entry name" value="Response_reg"/>
    <property type="match status" value="1"/>
</dbReference>
<dbReference type="InterPro" id="IPR001005">
    <property type="entry name" value="SANT/Myb"/>
</dbReference>
<feature type="modified residue" description="4-aspartylphosphate" evidence="11">
    <location>
        <position position="73"/>
    </location>
</feature>
<dbReference type="AlphaFoldDB" id="A0AAQ3TJE5"/>
<organism evidence="15 16">
    <name type="scientific">Paspalum notatum var. saurae</name>
    <dbReference type="NCBI Taxonomy" id="547442"/>
    <lineage>
        <taxon>Eukaryota</taxon>
        <taxon>Viridiplantae</taxon>
        <taxon>Streptophyta</taxon>
        <taxon>Embryophyta</taxon>
        <taxon>Tracheophyta</taxon>
        <taxon>Spermatophyta</taxon>
        <taxon>Magnoliopsida</taxon>
        <taxon>Liliopsida</taxon>
        <taxon>Poales</taxon>
        <taxon>Poaceae</taxon>
        <taxon>PACMAD clade</taxon>
        <taxon>Panicoideae</taxon>
        <taxon>Andropogonodae</taxon>
        <taxon>Paspaleae</taxon>
        <taxon>Paspalinae</taxon>
        <taxon>Paspalum</taxon>
    </lineage>
</organism>
<keyword evidence="6" id="KW-0805">Transcription regulation</keyword>
<dbReference type="PANTHER" id="PTHR43874">
    <property type="entry name" value="TWO-COMPONENT RESPONSE REGULATOR"/>
    <property type="match status" value="1"/>
</dbReference>
<evidence type="ECO:0000256" key="7">
    <source>
        <dbReference type="ARBA" id="ARBA00023125"/>
    </source>
</evidence>
<comment type="similarity">
    <text evidence="2">Belongs to the ARR family. Type-B subfamily.</text>
</comment>
<keyword evidence="8" id="KW-0010">Activator</keyword>
<evidence type="ECO:0000259" key="13">
    <source>
        <dbReference type="PROSITE" id="PS50110"/>
    </source>
</evidence>
<dbReference type="InterPro" id="IPR017053">
    <property type="entry name" value="Response_reg_B-typ_pln"/>
</dbReference>
<name>A0AAQ3TJE5_PASNO</name>
<feature type="compositionally biased region" description="Acidic residues" evidence="12">
    <location>
        <begin position="190"/>
        <end position="206"/>
    </location>
</feature>
<dbReference type="PANTHER" id="PTHR43874:SF205">
    <property type="entry name" value="TWO-COMPONENT RESPONSE REGULATOR ORR23"/>
    <property type="match status" value="1"/>
</dbReference>
<evidence type="ECO:0000256" key="11">
    <source>
        <dbReference type="PROSITE-ProRule" id="PRU00169"/>
    </source>
</evidence>